<dbReference type="STRING" id="1963862.B4O97_03940"/>
<evidence type="ECO:0000313" key="6">
    <source>
        <dbReference type="EMBL" id="ORC37352.1"/>
    </source>
</evidence>
<proteinExistence type="inferred from homology"/>
<dbReference type="InterPro" id="IPR002699">
    <property type="entry name" value="V_ATPase_D"/>
</dbReference>
<comment type="caution">
    <text evidence="6">The sequence shown here is derived from an EMBL/GenBank/DDBJ whole genome shotgun (WGS) entry which is preliminary data.</text>
</comment>
<dbReference type="AlphaFoldDB" id="A0A1Y1S1G9"/>
<dbReference type="HAMAP" id="MF_00271">
    <property type="entry name" value="ATP_synth_D_arch"/>
    <property type="match status" value="1"/>
</dbReference>
<gene>
    <name evidence="4" type="primary">atpD</name>
    <name evidence="6" type="ORF">B4O97_03940</name>
</gene>
<dbReference type="GO" id="GO:0005524">
    <property type="term" value="F:ATP binding"/>
    <property type="evidence" value="ECO:0007669"/>
    <property type="project" value="UniProtKB-UniRule"/>
</dbReference>
<dbReference type="Proteomes" id="UP000192343">
    <property type="component" value="Unassembled WGS sequence"/>
</dbReference>
<dbReference type="GO" id="GO:0046933">
    <property type="term" value="F:proton-transporting ATP synthase activity, rotational mechanism"/>
    <property type="evidence" value="ECO:0007669"/>
    <property type="project" value="UniProtKB-UniRule"/>
</dbReference>
<feature type="coiled-coil region" evidence="5">
    <location>
        <begin position="25"/>
        <end position="59"/>
    </location>
</feature>
<dbReference type="EMBL" id="MWQY01000003">
    <property type="protein sequence ID" value="ORC37352.1"/>
    <property type="molecule type" value="Genomic_DNA"/>
</dbReference>
<accession>A0A1Y1S1G9</accession>
<reference evidence="6 7" key="1">
    <citation type="submission" date="2017-03" db="EMBL/GenBank/DDBJ databases">
        <title>Draft Genome sequence of Marispirochaeta sp. strain JC444.</title>
        <authorList>
            <person name="Shivani Y."/>
            <person name="Subhash Y."/>
            <person name="Sasikala C."/>
            <person name="Ramana C."/>
        </authorList>
    </citation>
    <scope>NUCLEOTIDE SEQUENCE [LARGE SCALE GENOMIC DNA]</scope>
    <source>
        <strain evidence="6 7">JC444</strain>
    </source>
</reference>
<comment type="function">
    <text evidence="4">Produces ATP from ADP in the presence of a proton gradient across the membrane.</text>
</comment>
<dbReference type="GO" id="GO:0042777">
    <property type="term" value="P:proton motive force-driven plasma membrane ATP synthesis"/>
    <property type="evidence" value="ECO:0007669"/>
    <property type="project" value="UniProtKB-UniRule"/>
</dbReference>
<comment type="similarity">
    <text evidence="1 4">Belongs to the V-ATPase D subunit family.</text>
</comment>
<dbReference type="RefSeq" id="WP_083048540.1">
    <property type="nucleotide sequence ID" value="NZ_MWQY01000003.1"/>
</dbReference>
<keyword evidence="4" id="KW-0375">Hydrogen ion transport</keyword>
<keyword evidence="5" id="KW-0175">Coiled coil</keyword>
<dbReference type="PANTHER" id="PTHR11671">
    <property type="entry name" value="V-TYPE ATP SYNTHASE SUBUNIT D"/>
    <property type="match status" value="1"/>
</dbReference>
<dbReference type="NCBIfam" id="NF002565">
    <property type="entry name" value="PRK02195.1"/>
    <property type="match status" value="1"/>
</dbReference>
<keyword evidence="4" id="KW-0066">ATP synthesis</keyword>
<evidence type="ECO:0000256" key="2">
    <source>
        <dbReference type="ARBA" id="ARBA00022448"/>
    </source>
</evidence>
<evidence type="ECO:0000256" key="4">
    <source>
        <dbReference type="HAMAP-Rule" id="MF_00271"/>
    </source>
</evidence>
<keyword evidence="2 4" id="KW-0813">Transport</keyword>
<evidence type="ECO:0000256" key="3">
    <source>
        <dbReference type="ARBA" id="ARBA00023065"/>
    </source>
</evidence>
<evidence type="ECO:0000256" key="5">
    <source>
        <dbReference type="SAM" id="Coils"/>
    </source>
</evidence>
<dbReference type="Pfam" id="PF01813">
    <property type="entry name" value="ATP-synt_D"/>
    <property type="match status" value="1"/>
</dbReference>
<keyword evidence="7" id="KW-1185">Reference proteome</keyword>
<keyword evidence="3 4" id="KW-0406">Ion transport</keyword>
<dbReference type="NCBIfam" id="TIGR00309">
    <property type="entry name" value="V_ATPase_subD"/>
    <property type="match status" value="1"/>
</dbReference>
<evidence type="ECO:0000256" key="1">
    <source>
        <dbReference type="ARBA" id="ARBA00005850"/>
    </source>
</evidence>
<dbReference type="GO" id="GO:0046961">
    <property type="term" value="F:proton-transporting ATPase activity, rotational mechanism"/>
    <property type="evidence" value="ECO:0007669"/>
    <property type="project" value="InterPro"/>
</dbReference>
<dbReference type="Gene3D" id="1.10.287.3240">
    <property type="match status" value="1"/>
</dbReference>
<name>A0A1Y1S1G9_9SPIO</name>
<dbReference type="OrthoDB" id="5637912at2"/>
<organism evidence="6 7">
    <name type="scientific">Marispirochaeta aestuarii</name>
    <dbReference type="NCBI Taxonomy" id="1963862"/>
    <lineage>
        <taxon>Bacteria</taxon>
        <taxon>Pseudomonadati</taxon>
        <taxon>Spirochaetota</taxon>
        <taxon>Spirochaetia</taxon>
        <taxon>Spirochaetales</taxon>
        <taxon>Spirochaetaceae</taxon>
        <taxon>Marispirochaeta</taxon>
    </lineage>
</organism>
<evidence type="ECO:0000313" key="7">
    <source>
        <dbReference type="Proteomes" id="UP000192343"/>
    </source>
</evidence>
<sequence>MAAVKLTKNELKKQKDSLKRFQRYLPTLQLKKQQLQLVIRQVEAEEQELRRKQQALRDRLQHWIAVFGDEIDLEEYVQIDHVETETGNIAGVDVPVFKELDFKDIEWDLLKTPLWIDKGIAALKELITFDAEVAVLQRRRKLLHDELRTTSQRVNLFEKVKIPESKENIRRIQIYLGDQQTAAVVRGKMAKAKVVGAS</sequence>
<protein>
    <recommendedName>
        <fullName evidence="4">V-type ATP synthase subunit D</fullName>
    </recommendedName>
    <alternativeName>
        <fullName evidence="4">V-ATPase subunit D</fullName>
    </alternativeName>
</protein>